<feature type="compositionally biased region" description="Polar residues" evidence="2">
    <location>
        <begin position="365"/>
        <end position="405"/>
    </location>
</feature>
<feature type="region of interest" description="Disordered" evidence="2">
    <location>
        <begin position="292"/>
        <end position="326"/>
    </location>
</feature>
<feature type="compositionally biased region" description="Basic and acidic residues" evidence="2">
    <location>
        <begin position="1370"/>
        <end position="1383"/>
    </location>
</feature>
<feature type="compositionally biased region" description="Basic and acidic residues" evidence="2">
    <location>
        <begin position="93"/>
        <end position="110"/>
    </location>
</feature>
<keyword evidence="1" id="KW-0677">Repeat</keyword>
<feature type="compositionally biased region" description="Polar residues" evidence="2">
    <location>
        <begin position="632"/>
        <end position="669"/>
    </location>
</feature>
<accession>A0A0K0FLY9</accession>
<feature type="transmembrane region" description="Helical" evidence="3">
    <location>
        <begin position="12"/>
        <end position="38"/>
    </location>
</feature>
<keyword evidence="3" id="KW-0472">Membrane</keyword>
<feature type="compositionally biased region" description="Low complexity" evidence="2">
    <location>
        <begin position="406"/>
        <end position="441"/>
    </location>
</feature>
<feature type="compositionally biased region" description="Low complexity" evidence="2">
    <location>
        <begin position="615"/>
        <end position="626"/>
    </location>
</feature>
<dbReference type="Proteomes" id="UP000035680">
    <property type="component" value="Unassembled WGS sequence"/>
</dbReference>
<evidence type="ECO:0000313" key="5">
    <source>
        <dbReference type="WBParaSite" id="SVE_1001600.1"/>
    </source>
</evidence>
<evidence type="ECO:0000256" key="2">
    <source>
        <dbReference type="SAM" id="MobiDB-lite"/>
    </source>
</evidence>
<feature type="region of interest" description="Disordered" evidence="2">
    <location>
        <begin position="341"/>
        <end position="446"/>
    </location>
</feature>
<feature type="compositionally biased region" description="Polar residues" evidence="2">
    <location>
        <begin position="470"/>
        <end position="490"/>
    </location>
</feature>
<feature type="compositionally biased region" description="Low complexity" evidence="2">
    <location>
        <begin position="1324"/>
        <end position="1337"/>
    </location>
</feature>
<feature type="region of interest" description="Disordered" evidence="2">
    <location>
        <begin position="615"/>
        <end position="678"/>
    </location>
</feature>
<dbReference type="WBParaSite" id="SVE_1001600.1">
    <property type="protein sequence ID" value="SVE_1001600.1"/>
    <property type="gene ID" value="SVE_1001600"/>
</dbReference>
<keyword evidence="4" id="KW-1185">Reference proteome</keyword>
<keyword evidence="3" id="KW-0812">Transmembrane</keyword>
<evidence type="ECO:0000256" key="1">
    <source>
        <dbReference type="ARBA" id="ARBA00022737"/>
    </source>
</evidence>
<reference evidence="4" key="1">
    <citation type="submission" date="2014-07" db="EMBL/GenBank/DDBJ databases">
        <authorList>
            <person name="Martin A.A"/>
            <person name="De Silva N."/>
        </authorList>
    </citation>
    <scope>NUCLEOTIDE SEQUENCE</scope>
</reference>
<proteinExistence type="predicted"/>
<protein>
    <submittedName>
        <fullName evidence="5">Col_cuticle_N domain-containing protein</fullName>
    </submittedName>
</protein>
<feature type="region of interest" description="Disordered" evidence="2">
    <location>
        <begin position="1370"/>
        <end position="1392"/>
    </location>
</feature>
<evidence type="ECO:0000256" key="3">
    <source>
        <dbReference type="SAM" id="Phobius"/>
    </source>
</evidence>
<dbReference type="STRING" id="75913.A0A0K0FLY9"/>
<feature type="region of interest" description="Disordered" evidence="2">
    <location>
        <begin position="93"/>
        <end position="135"/>
    </location>
</feature>
<feature type="region of interest" description="Disordered" evidence="2">
    <location>
        <begin position="549"/>
        <end position="568"/>
    </location>
</feature>
<feature type="region of interest" description="Disordered" evidence="2">
    <location>
        <begin position="1316"/>
        <end position="1337"/>
    </location>
</feature>
<dbReference type="PANTHER" id="PTHR24637">
    <property type="entry name" value="COLLAGEN"/>
    <property type="match status" value="1"/>
</dbReference>
<reference evidence="5" key="2">
    <citation type="submission" date="2015-08" db="UniProtKB">
        <authorList>
            <consortium name="WormBaseParasite"/>
        </authorList>
    </citation>
    <scope>IDENTIFICATION</scope>
</reference>
<name>A0A0K0FLY9_STRVS</name>
<organism evidence="4 5">
    <name type="scientific">Strongyloides venezuelensis</name>
    <name type="common">Threadworm</name>
    <dbReference type="NCBI Taxonomy" id="75913"/>
    <lineage>
        <taxon>Eukaryota</taxon>
        <taxon>Metazoa</taxon>
        <taxon>Ecdysozoa</taxon>
        <taxon>Nematoda</taxon>
        <taxon>Chromadorea</taxon>
        <taxon>Rhabditida</taxon>
        <taxon>Tylenchina</taxon>
        <taxon>Panagrolaimomorpha</taxon>
        <taxon>Strongyloidoidea</taxon>
        <taxon>Strongyloididae</taxon>
        <taxon>Strongyloides</taxon>
    </lineage>
</organism>
<feature type="compositionally biased region" description="Low complexity" evidence="2">
    <location>
        <begin position="553"/>
        <end position="568"/>
    </location>
</feature>
<sequence>MKNTIGKYLGSFYSIFSLTFIASLLSIIIIILNFIWILTAINEITTIWKQFDNEIGELKKTGNIQWTELNSISIVVNRNTRENYKNFVRRHTEDTVKTNEKKSKPSHDYVEADETYPTAPNIPINEYTNEKPYEQPTTRVKYVNPKVLYEGHMLSKVVRIQSKKKQCSCVDIPNLCQKGPPGPPGRKGPNGYDGMPGIAGVPGFNALSSVDICQTMQMGCIACPPGKPGPPGQQGKRGLKGLMGKDGVYGCPGKHGTPGVPGEQGELGPVGLQGIEGIQGLPGNTGYVMKSKPGQQGPKGPPGVIGLPGDDGDQGIPGKPGEGGLQGMVGLVGNPGMVGMDGKPGEIGPNGSPGEYCPCPDKSSSDTVSINQRTSNQKESYVSQGTSENVEGISNGNTNVDMPNLNQNYQSSQNNQDMLSNQNTQNSQNIQSSQNIQNNQNGPNEYTVSEVSNYTIINDKTPSAGPYISSVVSNQNNGHSTDQQTDNGMSSINVTQKKIITETFYTFSNGSTTNFNKPSGYNSSYSIISPETPSGNKGKQLIKENQYNNLSPSTSNNYNNENNSTNNEHLNKVTINTSYSSMHNSKSSPVEVQKNIAQPGYQEAETLTPQEYENKLNNFGNSNSNNVEGKPNTGNRQDNYNKEISPTSVANAETNKNSYNKEVSQTSITNTDNNQNNYNKEISQTSVANTENNQDNYNKEIIETPVENNQDNYNKEIIETPIGNNQDNYNKEIIETPIGNTENNKNNYNKEISQTSITNTDNNNFIKGTGVISNNEYKGADINNNNNGQETIVQKTIITETITNHYPNGEYKILDESKNSNWTVKNNITNEIPAQLGISRITLSGYQTTNSKENYGINNIPPSPEQFPYGNPTQNIDNPSLIPKPNSFIESHFEVANSSHYALKNAENYGKSSSENSESVQVNNFNNENVTQQIQPSQITNEENIGYERDFVGEKSPNKEVGNINGKLKNQSNYEAIKISETPTGEFLKLTEEKVIVSVTSNPSIKSIHRLSTSSFDNSPVERSKVNVGFLPQIKLIPYQQKDNMTQVNNTAIHQQTILETSKTVDENGKTFDINKLGPKIRLDKIAISLKKPGVVDGQANKLFPKNVNTSLLHEEQVSERARDSVTGTALNDKLIQSNNGMINGLRKEQSNGDLNININGPNKIFIKAKDSVETFSNDNFNSKFIEKHDDIIDGYELYTSLRDQPNFNDIALQTKNYKKVKTSTKNIITDLGVPLKSVENTFENSTNEKHNLTDKHTGEMQNISENHKNIKLSNKTKEHSITTQIKNDSDNEIKLVLDKIDFHRSDLVKLLEKNESLKETHPNGNDNNNNIPSNKVNSQYKKSKKLYENNVATIAPLENKLEIPVEQSKNKSIEENIPETERTNSSNNRRT</sequence>
<dbReference type="PANTHER" id="PTHR24637:SF356">
    <property type="entry name" value="NEMATODE CUTICLE COLLAGEN N-TERMINAL DOMAIN-CONTAINING PROTEIN"/>
    <property type="match status" value="1"/>
</dbReference>
<keyword evidence="3" id="KW-1133">Transmembrane helix</keyword>
<feature type="region of interest" description="Disordered" evidence="2">
    <location>
        <begin position="467"/>
        <end position="490"/>
    </location>
</feature>
<evidence type="ECO:0000313" key="4">
    <source>
        <dbReference type="Proteomes" id="UP000035680"/>
    </source>
</evidence>